<keyword evidence="2" id="KW-1185">Reference proteome</keyword>
<gene>
    <name evidence="1" type="ORF">CCMP2556_LOCUS29523</name>
</gene>
<dbReference type="InterPro" id="IPR032675">
    <property type="entry name" value="LRR_dom_sf"/>
</dbReference>
<dbReference type="Proteomes" id="UP001642484">
    <property type="component" value="Unassembled WGS sequence"/>
</dbReference>
<evidence type="ECO:0000313" key="1">
    <source>
        <dbReference type="EMBL" id="CAK9060009.1"/>
    </source>
</evidence>
<protein>
    <submittedName>
        <fullName evidence="1">Uncharacterized protein</fullName>
    </submittedName>
</protein>
<comment type="caution">
    <text evidence="1">The sequence shown here is derived from an EMBL/GenBank/DDBJ whole genome shotgun (WGS) entry which is preliminary data.</text>
</comment>
<sequence>MRTRVVSSRVSLEVALDATTTMAQLLALLPRPENAWGVRMLSYGPWQLGEGDTMQEVFELAKSQEVRLSLADYSELGPRLGPREVCRIPDAAQRGITLEQLCVFCGFTSDMASLWCEEEAEEKEASPTFVPLNPETFNMYHGRRWVLKPSTEVFHCSVVELMAVDAEQQRPTWYTSFVWANSICRYVECVRRHARVRKFSRQTAYWGGGFAHNQHDLAEADSAVANPRRNSFARGLGNCDGMLLVLYDVFTPAQRIWCVFELALVVERRDTEHPILLDVGTAMNSHASILTDGLTAEEQLMSPLRGMHHKACREANFPAELLHHALRLDIREATSARKLEENLVLNTIAFPRASTISLECSYPDHHPNYDRINSAIGSHFALACWYALEKNSSQTGCDVNRRLMSEILHRDETRRIVQLSFTGCRRFSDKELGLLMSSLPSALQIFRLDLAFTGVHTLECFEELGHRPISSLSLSFTGSSLHCLKGLGQVLPKLEQLQELHLCFSKLSFLDNIRPLTVALPSLRLSDLDLTVMLCPRLTEPAIQELQQVVVENPHSGRLALNLQATSAPENPPIGAREHYDLQNPTALASLLKCADIRLVRGEFLLELHAADQNFVRRQEAEEMKTASGHSALVTHEEVHDWSVGREVFWHEDASPDASPNVSADASPNLSPAASPNISPDAVPYTLPGGYADNRKHQRSRIVSVSHCWESMEHPDPYGHQLSILASDICASDWYFIDYMSIYQYERNAKQEQCFQLAMKNMHVLYAHDFTATFRIEELTPPEIKERKRSRKVTIYHERTRLVEQVPVTELQACLVLYTQRGWCQAEVQWSLTRSLPACWLLPHPRGLAYIGRAPMAPETFKQRVDVKEFRFTHRSDLEDVVRLQKEVFLEKAAKVLELVLTKLPESEFSVLADALPYYTRLDHLVIKDSKMGLDGAKAFAQAVQTNLVLKRVSLEYVSIADGGILQLAEVLKNTTVLEWCSFEGITMGDLDRAALQEVEKMNRALQVMY</sequence>
<proteinExistence type="predicted"/>
<name>A0ABP0NC92_9DINO</name>
<dbReference type="Gene3D" id="3.80.10.10">
    <property type="entry name" value="Ribonuclease Inhibitor"/>
    <property type="match status" value="1"/>
</dbReference>
<evidence type="ECO:0000313" key="2">
    <source>
        <dbReference type="Proteomes" id="UP001642484"/>
    </source>
</evidence>
<dbReference type="SUPFAM" id="SSF52047">
    <property type="entry name" value="RNI-like"/>
    <property type="match status" value="1"/>
</dbReference>
<reference evidence="1 2" key="1">
    <citation type="submission" date="2024-02" db="EMBL/GenBank/DDBJ databases">
        <authorList>
            <person name="Chen Y."/>
            <person name="Shah S."/>
            <person name="Dougan E. K."/>
            <person name="Thang M."/>
            <person name="Chan C."/>
        </authorList>
    </citation>
    <scope>NUCLEOTIDE SEQUENCE [LARGE SCALE GENOMIC DNA]</scope>
</reference>
<accession>A0ABP0NC92</accession>
<dbReference type="EMBL" id="CAXAMN010021474">
    <property type="protein sequence ID" value="CAK9060009.1"/>
    <property type="molecule type" value="Genomic_DNA"/>
</dbReference>
<organism evidence="1 2">
    <name type="scientific">Durusdinium trenchii</name>
    <dbReference type="NCBI Taxonomy" id="1381693"/>
    <lineage>
        <taxon>Eukaryota</taxon>
        <taxon>Sar</taxon>
        <taxon>Alveolata</taxon>
        <taxon>Dinophyceae</taxon>
        <taxon>Suessiales</taxon>
        <taxon>Symbiodiniaceae</taxon>
        <taxon>Durusdinium</taxon>
    </lineage>
</organism>